<proteinExistence type="predicted"/>
<evidence type="ECO:0000256" key="15">
    <source>
        <dbReference type="ARBA" id="ARBA00030800"/>
    </source>
</evidence>
<dbReference type="PANTHER" id="PTHR24421">
    <property type="entry name" value="NITRATE/NITRITE SENSOR PROTEIN NARX-RELATED"/>
    <property type="match status" value="1"/>
</dbReference>
<feature type="transmembrane region" description="Helical" evidence="16">
    <location>
        <begin position="15"/>
        <end position="33"/>
    </location>
</feature>
<feature type="transmembrane region" description="Helical" evidence="16">
    <location>
        <begin position="68"/>
        <end position="86"/>
    </location>
</feature>
<evidence type="ECO:0000256" key="4">
    <source>
        <dbReference type="ARBA" id="ARBA00012438"/>
    </source>
</evidence>
<dbReference type="PRINTS" id="PR00344">
    <property type="entry name" value="BCTRLSENSOR"/>
</dbReference>
<dbReference type="EC" id="2.7.13.3" evidence="4"/>
<keyword evidence="13" id="KW-0411">Iron-sulfur</keyword>
<keyword evidence="6" id="KW-0004">4Fe-4S</keyword>
<dbReference type="InterPro" id="IPR004358">
    <property type="entry name" value="Sig_transdc_His_kin-like_C"/>
</dbReference>
<keyword evidence="11" id="KW-0408">Iron</keyword>
<dbReference type="InterPro" id="IPR003594">
    <property type="entry name" value="HATPase_dom"/>
</dbReference>
<comment type="catalytic activity">
    <reaction evidence="1">
        <text>ATP + protein L-histidine = ADP + protein N-phospho-L-histidine.</text>
        <dbReference type="EC" id="2.7.13.3"/>
    </reaction>
</comment>
<evidence type="ECO:0000313" key="18">
    <source>
        <dbReference type="EMBL" id="KHD78210.1"/>
    </source>
</evidence>
<evidence type="ECO:0000259" key="17">
    <source>
        <dbReference type="PROSITE" id="PS50109"/>
    </source>
</evidence>
<keyword evidence="19" id="KW-1185">Reference proteome</keyword>
<keyword evidence="16" id="KW-1133">Transmembrane helix</keyword>
<evidence type="ECO:0000256" key="9">
    <source>
        <dbReference type="ARBA" id="ARBA00022723"/>
    </source>
</evidence>
<dbReference type="SUPFAM" id="SSF55874">
    <property type="entry name" value="ATPase domain of HSP90 chaperone/DNA topoisomerase II/histidine kinase"/>
    <property type="match status" value="1"/>
</dbReference>
<evidence type="ECO:0000256" key="2">
    <source>
        <dbReference type="ARBA" id="ARBA00001966"/>
    </source>
</evidence>
<comment type="subcellular location">
    <subcellularLocation>
        <location evidence="3">Cytoplasm</location>
    </subcellularLocation>
</comment>
<evidence type="ECO:0000313" key="19">
    <source>
        <dbReference type="Proteomes" id="UP000054537"/>
    </source>
</evidence>
<dbReference type="Gene3D" id="1.20.5.1930">
    <property type="match status" value="1"/>
</dbReference>
<dbReference type="GO" id="GO:0046983">
    <property type="term" value="F:protein dimerization activity"/>
    <property type="evidence" value="ECO:0007669"/>
    <property type="project" value="InterPro"/>
</dbReference>
<sequence length="383" mass="41375">MTSVDEQRERRWNRAWALAPYGLLALACLVFLVSGRADALTLVVAGGLAVLHWWFIVAHPGWWERRSWWNAGYFAAVLTLTAVLLHRDAAFQIFVPACYLIAFLALPGWWAYPGVFAANLPTLAVTGPDAGSLLISFGVATPLAALFGGMVRTMEREAIRRREVNSELVAMTVENARLAREAGVAGERARLAREIHDTVAQGLTGIVTQLEALETTPSDSDRRRLDTARALARTSLQEVRRSIDALRPGPLRDVRLGEAIGHTVQTWSDQYGVSATFTVTGTPSPLHSACEVTLLRAAQEALSNVGRHASAGRVHVTLSYMEDVIALDVHDDGIGFSPADARGFGLTALRQRAGALAGSVEIESRPGAGTTVSVTVPLIEARR</sequence>
<dbReference type="GO" id="GO:0005737">
    <property type="term" value="C:cytoplasm"/>
    <property type="evidence" value="ECO:0007669"/>
    <property type="project" value="UniProtKB-SubCell"/>
</dbReference>
<dbReference type="GO" id="GO:0000155">
    <property type="term" value="F:phosphorelay sensor kinase activity"/>
    <property type="evidence" value="ECO:0007669"/>
    <property type="project" value="InterPro"/>
</dbReference>
<dbReference type="GO" id="GO:0051539">
    <property type="term" value="F:4 iron, 4 sulfur cluster binding"/>
    <property type="evidence" value="ECO:0007669"/>
    <property type="project" value="UniProtKB-KW"/>
</dbReference>
<dbReference type="AlphaFoldDB" id="A0A0A6UQ00"/>
<dbReference type="Gene3D" id="3.30.565.10">
    <property type="entry name" value="Histidine kinase-like ATPase, C-terminal domain"/>
    <property type="match status" value="1"/>
</dbReference>
<keyword evidence="7" id="KW-0963">Cytoplasm</keyword>
<evidence type="ECO:0000256" key="1">
    <source>
        <dbReference type="ARBA" id="ARBA00000085"/>
    </source>
</evidence>
<evidence type="ECO:0000256" key="8">
    <source>
        <dbReference type="ARBA" id="ARBA00022679"/>
    </source>
</evidence>
<comment type="caution">
    <text evidence="18">The sequence shown here is derived from an EMBL/GenBank/DDBJ whole genome shotgun (WGS) entry which is preliminary data.</text>
</comment>
<keyword evidence="8" id="KW-0808">Transferase</keyword>
<dbReference type="OrthoDB" id="144293at2"/>
<keyword evidence="16" id="KW-0812">Transmembrane</keyword>
<reference evidence="18 19" key="1">
    <citation type="submission" date="2014-10" db="EMBL/GenBank/DDBJ databases">
        <title>Draft genome sequence of Actinoplanes utahensis NRRL 12052.</title>
        <authorList>
            <person name="Velasco-Bucheli B."/>
            <person name="del Cerro C."/>
            <person name="Hormigo D."/>
            <person name="Garcia J.L."/>
            <person name="Acebal C."/>
            <person name="Arroyo M."/>
            <person name="de la Mata I."/>
        </authorList>
    </citation>
    <scope>NUCLEOTIDE SEQUENCE [LARGE SCALE GENOMIC DNA]</scope>
    <source>
        <strain evidence="18 19">NRRL 12052</strain>
    </source>
</reference>
<keyword evidence="10" id="KW-0418">Kinase</keyword>
<evidence type="ECO:0000256" key="13">
    <source>
        <dbReference type="ARBA" id="ARBA00023014"/>
    </source>
</evidence>
<evidence type="ECO:0000256" key="6">
    <source>
        <dbReference type="ARBA" id="ARBA00022485"/>
    </source>
</evidence>
<gene>
    <name evidence="18" type="ORF">MB27_07155</name>
</gene>
<dbReference type="SMART" id="SM00387">
    <property type="entry name" value="HATPase_c"/>
    <property type="match status" value="1"/>
</dbReference>
<feature type="transmembrane region" description="Helical" evidence="16">
    <location>
        <begin position="93"/>
        <end position="112"/>
    </location>
</feature>
<dbReference type="InterPro" id="IPR050482">
    <property type="entry name" value="Sensor_HK_TwoCompSys"/>
</dbReference>
<dbReference type="InterPro" id="IPR005467">
    <property type="entry name" value="His_kinase_dom"/>
</dbReference>
<evidence type="ECO:0000256" key="5">
    <source>
        <dbReference type="ARBA" id="ARBA00017322"/>
    </source>
</evidence>
<feature type="transmembrane region" description="Helical" evidence="16">
    <location>
        <begin position="132"/>
        <end position="151"/>
    </location>
</feature>
<evidence type="ECO:0000256" key="10">
    <source>
        <dbReference type="ARBA" id="ARBA00022777"/>
    </source>
</evidence>
<evidence type="ECO:0000256" key="16">
    <source>
        <dbReference type="SAM" id="Phobius"/>
    </source>
</evidence>
<dbReference type="Proteomes" id="UP000054537">
    <property type="component" value="Unassembled WGS sequence"/>
</dbReference>
<protein>
    <recommendedName>
        <fullName evidence="5">Oxygen sensor histidine kinase NreB</fullName>
        <ecNumber evidence="4">2.7.13.3</ecNumber>
    </recommendedName>
    <alternativeName>
        <fullName evidence="15">Nitrogen regulation protein B</fullName>
    </alternativeName>
</protein>
<dbReference type="GO" id="GO:0046872">
    <property type="term" value="F:metal ion binding"/>
    <property type="evidence" value="ECO:0007669"/>
    <property type="project" value="UniProtKB-KW"/>
</dbReference>
<name>A0A0A6UQ00_ACTUT</name>
<dbReference type="GO" id="GO:0016020">
    <property type="term" value="C:membrane"/>
    <property type="evidence" value="ECO:0007669"/>
    <property type="project" value="InterPro"/>
</dbReference>
<comment type="cofactor">
    <cofactor evidence="2">
        <name>[4Fe-4S] cluster</name>
        <dbReference type="ChEBI" id="CHEBI:49883"/>
    </cofactor>
</comment>
<evidence type="ECO:0000256" key="11">
    <source>
        <dbReference type="ARBA" id="ARBA00023004"/>
    </source>
</evidence>
<dbReference type="InterPro" id="IPR036890">
    <property type="entry name" value="HATPase_C_sf"/>
</dbReference>
<evidence type="ECO:0000256" key="3">
    <source>
        <dbReference type="ARBA" id="ARBA00004496"/>
    </source>
</evidence>
<dbReference type="eggNOG" id="COG4585">
    <property type="taxonomic scope" value="Bacteria"/>
</dbReference>
<evidence type="ECO:0000256" key="12">
    <source>
        <dbReference type="ARBA" id="ARBA00023012"/>
    </source>
</evidence>
<keyword evidence="16" id="KW-0472">Membrane</keyword>
<dbReference type="PANTHER" id="PTHR24421:SF62">
    <property type="entry name" value="SENSORY TRANSDUCTION HISTIDINE KINASE"/>
    <property type="match status" value="1"/>
</dbReference>
<dbReference type="PIRSF" id="PIRSF037434">
    <property type="entry name" value="STHK_ChrS"/>
    <property type="match status" value="1"/>
</dbReference>
<feature type="domain" description="Histidine kinase" evidence="17">
    <location>
        <begin position="194"/>
        <end position="380"/>
    </location>
</feature>
<keyword evidence="12" id="KW-0902">Two-component regulatory system</keyword>
<organism evidence="18 19">
    <name type="scientific">Actinoplanes utahensis</name>
    <dbReference type="NCBI Taxonomy" id="1869"/>
    <lineage>
        <taxon>Bacteria</taxon>
        <taxon>Bacillati</taxon>
        <taxon>Actinomycetota</taxon>
        <taxon>Actinomycetes</taxon>
        <taxon>Micromonosporales</taxon>
        <taxon>Micromonosporaceae</taxon>
        <taxon>Actinoplanes</taxon>
    </lineage>
</organism>
<dbReference type="RefSeq" id="WP_043523316.1">
    <property type="nucleotide sequence ID" value="NZ_BAABKU010000004.1"/>
</dbReference>
<evidence type="ECO:0000256" key="7">
    <source>
        <dbReference type="ARBA" id="ARBA00022490"/>
    </source>
</evidence>
<comment type="function">
    <text evidence="14">Member of the two-component regulatory system NreB/NreC involved in the control of dissimilatory nitrate/nitrite reduction in response to oxygen. NreB functions as a direct oxygen sensor histidine kinase which is autophosphorylated, in the absence of oxygen, probably at the conserved histidine residue, and transfers its phosphate group probably to a conserved aspartate residue of NreC. NreB/NreC activates the expression of the nitrate (narGHJI) and nitrite (nir) reductase operons, as well as the putative nitrate transporter gene narT.</text>
</comment>
<dbReference type="InterPro" id="IPR017205">
    <property type="entry name" value="Sig_transdc_His_kinase_ChrS"/>
</dbReference>
<dbReference type="STRING" id="1869.MB27_07155"/>
<dbReference type="InterPro" id="IPR011712">
    <property type="entry name" value="Sig_transdc_His_kin_sub3_dim/P"/>
</dbReference>
<feature type="transmembrane region" description="Helical" evidence="16">
    <location>
        <begin position="40"/>
        <end position="62"/>
    </location>
</feature>
<dbReference type="CDD" id="cd16917">
    <property type="entry name" value="HATPase_UhpB-NarQ-NarX-like"/>
    <property type="match status" value="1"/>
</dbReference>
<dbReference type="EMBL" id="JRTT01000006">
    <property type="protein sequence ID" value="KHD78210.1"/>
    <property type="molecule type" value="Genomic_DNA"/>
</dbReference>
<accession>A0A0A6UQ00</accession>
<dbReference type="Pfam" id="PF07730">
    <property type="entry name" value="HisKA_3"/>
    <property type="match status" value="1"/>
</dbReference>
<dbReference type="Pfam" id="PF02518">
    <property type="entry name" value="HATPase_c"/>
    <property type="match status" value="1"/>
</dbReference>
<keyword evidence="9" id="KW-0479">Metal-binding</keyword>
<evidence type="ECO:0000256" key="14">
    <source>
        <dbReference type="ARBA" id="ARBA00024827"/>
    </source>
</evidence>
<dbReference type="PROSITE" id="PS50109">
    <property type="entry name" value="HIS_KIN"/>
    <property type="match status" value="1"/>
</dbReference>